<keyword evidence="2" id="KW-1185">Reference proteome</keyword>
<reference evidence="1 2" key="1">
    <citation type="submission" date="2021-06" db="EMBL/GenBank/DDBJ databases">
        <title>Genome sequence of Babesia caballi.</title>
        <authorList>
            <person name="Yamagishi J."/>
            <person name="Kidaka T."/>
            <person name="Ochi A."/>
        </authorList>
    </citation>
    <scope>NUCLEOTIDE SEQUENCE [LARGE SCALE GENOMIC DNA]</scope>
    <source>
        <strain evidence="1">USDA-D6B2</strain>
    </source>
</reference>
<dbReference type="EMBL" id="BPLF01000002">
    <property type="protein sequence ID" value="GIX63451.1"/>
    <property type="molecule type" value="Genomic_DNA"/>
</dbReference>
<accession>A0AAV4LTE6</accession>
<evidence type="ECO:0000313" key="1">
    <source>
        <dbReference type="EMBL" id="GIX63451.1"/>
    </source>
</evidence>
<name>A0AAV4LTE6_BABCB</name>
<organism evidence="1 2">
    <name type="scientific">Babesia caballi</name>
    <dbReference type="NCBI Taxonomy" id="5871"/>
    <lineage>
        <taxon>Eukaryota</taxon>
        <taxon>Sar</taxon>
        <taxon>Alveolata</taxon>
        <taxon>Apicomplexa</taxon>
        <taxon>Aconoidasida</taxon>
        <taxon>Piroplasmida</taxon>
        <taxon>Babesiidae</taxon>
        <taxon>Babesia</taxon>
    </lineage>
</organism>
<gene>
    <name evidence="1" type="ORF">BcabD6B2_28860</name>
</gene>
<dbReference type="RefSeq" id="XP_067715520.1">
    <property type="nucleotide sequence ID" value="XM_067859419.1"/>
</dbReference>
<dbReference type="Proteomes" id="UP001497744">
    <property type="component" value="Unassembled WGS sequence"/>
</dbReference>
<sequence length="211" mass="22334">MLACFIDRDRAGTLKCLHSAVLDGHLRAGGAAGRALQLHLLQHGPAVHQAPEDDVPAVEPRRLHRCDEELAAVAVGTRVGHRKGAGAAVAQDEALVLELVAVDADGASAVAPDDVATLTRRDDTVKNGALVAVRTPVDLVTFAQAHEVLHGLGRLVGVETQDELAQELAILRNVQSDAMREGGLADSGGRSEVGKNRDNTDEIFHLERLLI</sequence>
<evidence type="ECO:0000313" key="2">
    <source>
        <dbReference type="Proteomes" id="UP001497744"/>
    </source>
</evidence>
<proteinExistence type="predicted"/>
<dbReference type="AlphaFoldDB" id="A0AAV4LTE6"/>
<comment type="caution">
    <text evidence="1">The sequence shown here is derived from an EMBL/GenBank/DDBJ whole genome shotgun (WGS) entry which is preliminary data.</text>
</comment>
<protein>
    <submittedName>
        <fullName evidence="1">Pentatricopeptide repeat-containing protein</fullName>
    </submittedName>
</protein>
<dbReference type="GeneID" id="94194932"/>